<gene>
    <name evidence="2" type="ORF">BDV25DRAFT_30620</name>
</gene>
<dbReference type="AlphaFoldDB" id="A0A5N6TMR2"/>
<accession>A0A5N6TMR2</accession>
<keyword evidence="1" id="KW-0732">Signal</keyword>
<sequence length="112" mass="12766">MTGHLSIVRTYLFLLGRSLAFPRTNKTRFLVRLAPGLFEGRVRNFNRLALVSFRAKSQPSYLHRGWIYKSPPACVGEIRRKEKAKEQGRTTTPLVIPVIIVVLLEANRSLCT</sequence>
<organism evidence="2 3">
    <name type="scientific">Aspergillus avenaceus</name>
    <dbReference type="NCBI Taxonomy" id="36643"/>
    <lineage>
        <taxon>Eukaryota</taxon>
        <taxon>Fungi</taxon>
        <taxon>Dikarya</taxon>
        <taxon>Ascomycota</taxon>
        <taxon>Pezizomycotina</taxon>
        <taxon>Eurotiomycetes</taxon>
        <taxon>Eurotiomycetidae</taxon>
        <taxon>Eurotiales</taxon>
        <taxon>Aspergillaceae</taxon>
        <taxon>Aspergillus</taxon>
        <taxon>Aspergillus subgen. Circumdati</taxon>
    </lineage>
</organism>
<feature type="signal peptide" evidence="1">
    <location>
        <begin position="1"/>
        <end position="20"/>
    </location>
</feature>
<reference evidence="2 3" key="1">
    <citation type="submission" date="2019-04" db="EMBL/GenBank/DDBJ databases">
        <title>Friends and foes A comparative genomics study of 23 Aspergillus species from section Flavi.</title>
        <authorList>
            <consortium name="DOE Joint Genome Institute"/>
            <person name="Kjaerbolling I."/>
            <person name="Vesth T."/>
            <person name="Frisvad J.C."/>
            <person name="Nybo J.L."/>
            <person name="Theobald S."/>
            <person name="Kildgaard S."/>
            <person name="Isbrandt T."/>
            <person name="Kuo A."/>
            <person name="Sato A."/>
            <person name="Lyhne E.K."/>
            <person name="Kogle M.E."/>
            <person name="Wiebenga A."/>
            <person name="Kun R.S."/>
            <person name="Lubbers R.J."/>
            <person name="Makela M.R."/>
            <person name="Barry K."/>
            <person name="Chovatia M."/>
            <person name="Clum A."/>
            <person name="Daum C."/>
            <person name="Haridas S."/>
            <person name="He G."/>
            <person name="LaButti K."/>
            <person name="Lipzen A."/>
            <person name="Mondo S."/>
            <person name="Riley R."/>
            <person name="Salamov A."/>
            <person name="Simmons B.A."/>
            <person name="Magnuson J.K."/>
            <person name="Henrissat B."/>
            <person name="Mortensen U.H."/>
            <person name="Larsen T.O."/>
            <person name="Devries R.P."/>
            <person name="Grigoriev I.V."/>
            <person name="Machida M."/>
            <person name="Baker S.E."/>
            <person name="Andersen M.R."/>
        </authorList>
    </citation>
    <scope>NUCLEOTIDE SEQUENCE [LARGE SCALE GENOMIC DNA]</scope>
    <source>
        <strain evidence="2 3">IBT 18842</strain>
    </source>
</reference>
<dbReference type="Proteomes" id="UP000325780">
    <property type="component" value="Unassembled WGS sequence"/>
</dbReference>
<feature type="chain" id="PRO_5024991984" description="Secreted protein" evidence="1">
    <location>
        <begin position="21"/>
        <end position="112"/>
    </location>
</feature>
<name>A0A5N6TMR2_ASPAV</name>
<proteinExistence type="predicted"/>
<evidence type="ECO:0008006" key="4">
    <source>
        <dbReference type="Google" id="ProtNLM"/>
    </source>
</evidence>
<dbReference type="EMBL" id="ML742201">
    <property type="protein sequence ID" value="KAE8147567.1"/>
    <property type="molecule type" value="Genomic_DNA"/>
</dbReference>
<protein>
    <recommendedName>
        <fullName evidence="4">Secreted protein</fullName>
    </recommendedName>
</protein>
<evidence type="ECO:0000256" key="1">
    <source>
        <dbReference type="SAM" id="SignalP"/>
    </source>
</evidence>
<evidence type="ECO:0000313" key="3">
    <source>
        <dbReference type="Proteomes" id="UP000325780"/>
    </source>
</evidence>
<keyword evidence="3" id="KW-1185">Reference proteome</keyword>
<evidence type="ECO:0000313" key="2">
    <source>
        <dbReference type="EMBL" id="KAE8147567.1"/>
    </source>
</evidence>